<dbReference type="GeneID" id="66860511"/>
<keyword evidence="2" id="KW-0614">Plasmid</keyword>
<reference evidence="2" key="2">
    <citation type="submission" date="2020-01" db="EMBL/GenBank/DDBJ databases">
        <authorList>
            <person name="Algora L."/>
            <person name="Schniete J.K."/>
            <person name="MacFadyen A."/>
            <person name="Hoskisson P.A."/>
            <person name="Hunter I.S."/>
            <person name="Herron P.R."/>
        </authorList>
    </citation>
    <scope>NUCLEOTIDE SEQUENCE</scope>
    <source>
        <strain evidence="2">ATCC 10970</strain>
        <plasmid evidence="2">pSRP1</plasmid>
    </source>
</reference>
<sequence length="173" mass="18093">MGRSVHMPELPRIAQHTPHARQPAAAAEHRLSLTVEAGRTAQDMALLSQVAMTALTGAGASNALAQQAADAARIAAHYVIGHTSAPRICLAVDANATTVTMTVSDYSPEPAWGPSAWLPVTSDNALFLDGVQPGVDPLTVAARGEGLQLHRTCDGHVRLGTHTPWEAAGTRRS</sequence>
<reference evidence="2" key="3">
    <citation type="journal article" date="2021" name="bioRxiv">
        <title>Bilateral symmetry of linear streptomycete chromosomes.</title>
        <authorList>
            <person name="Algora-Gallardo L."/>
            <person name="Schniete J.K."/>
            <person name="Mark D.R."/>
            <person name="Hunter I.S."/>
            <person name="Herron P.R."/>
        </authorList>
    </citation>
    <scope>NUCLEOTIDE SEQUENCE</scope>
    <source>
        <strain evidence="2">ATCC 10970</strain>
        <plasmid evidence="2">pSRP1</plasmid>
    </source>
</reference>
<evidence type="ECO:0000256" key="1">
    <source>
        <dbReference type="SAM" id="MobiDB-lite"/>
    </source>
</evidence>
<reference evidence="2" key="1">
    <citation type="submission" date="2012-12" db="EMBL/GenBank/DDBJ databases">
        <authorList>
            <person name="Pethick F.E."/>
            <person name="MacFadyen A.C."/>
            <person name="Tang Z."/>
            <person name="Sangal V."/>
            <person name="Tze-Tze L."/>
            <person name="Chu J."/>
            <person name="Guo M."/>
            <person name="Kirby R."/>
            <person name="Hoskisson P.A."/>
            <person name="Herron P.R."/>
            <person name="Hunter I.S."/>
        </authorList>
    </citation>
    <scope>NUCLEOTIDE SEQUENCE</scope>
    <source>
        <strain evidence="2">ATCC 10970</strain>
        <plasmid evidence="2">pSRP1</plasmid>
    </source>
</reference>
<geneLocation type="plasmid" evidence="2 3">
    <name>pSRP1</name>
</geneLocation>
<dbReference type="Proteomes" id="UP000011074">
    <property type="component" value="Plasmid pSRP1"/>
</dbReference>
<organism evidence="2 3">
    <name type="scientific">Streptomyces rimosus subsp. rimosus (strain ATCC 10970 / DSM 40260 / JCM 4667 / NRRL 2234)</name>
    <dbReference type="NCBI Taxonomy" id="1265868"/>
    <lineage>
        <taxon>Bacteria</taxon>
        <taxon>Bacillati</taxon>
        <taxon>Actinomycetota</taxon>
        <taxon>Actinomycetes</taxon>
        <taxon>Kitasatosporales</taxon>
        <taxon>Streptomycetaceae</taxon>
        <taxon>Streptomyces</taxon>
    </lineage>
</organism>
<proteinExistence type="predicted"/>
<dbReference type="EMBL" id="CP048262">
    <property type="protein sequence ID" value="QST86604.1"/>
    <property type="molecule type" value="Genomic_DNA"/>
</dbReference>
<evidence type="ECO:0000313" key="2">
    <source>
        <dbReference type="EMBL" id="QST86604.1"/>
    </source>
</evidence>
<protein>
    <submittedName>
        <fullName evidence="2">Uncharacterized protein</fullName>
    </submittedName>
</protein>
<dbReference type="RefSeq" id="WP_129821026.1">
    <property type="nucleotide sequence ID" value="NZ_CP048262.1"/>
</dbReference>
<accession>A0A8A1V6H6</accession>
<feature type="region of interest" description="Disordered" evidence="1">
    <location>
        <begin position="1"/>
        <end position="23"/>
    </location>
</feature>
<name>A0A8A1V6H6_STRR1</name>
<evidence type="ECO:0000313" key="3">
    <source>
        <dbReference type="Proteomes" id="UP000011074"/>
    </source>
</evidence>
<dbReference type="AlphaFoldDB" id="A0A8A1V6H6"/>
<gene>
    <name evidence="2" type="ORF">SRIM_041015</name>
</gene>